<dbReference type="InterPro" id="IPR000998">
    <property type="entry name" value="MAM_dom"/>
</dbReference>
<feature type="disulfide bond" evidence="10">
    <location>
        <begin position="2705"/>
        <end position="2766"/>
    </location>
</feature>
<dbReference type="PANTHER" id="PTHR23282:SF101">
    <property type="entry name" value="MAM DOMAIN-CONTAINING PROTEIN"/>
    <property type="match status" value="1"/>
</dbReference>
<sequence>WDVRQCMVQSSVNCDFGINRCGYTTFAVSGGSLWNSGYVEGPSASFPNSNTEADNKVAYFISFDGLETDEAYLQTPNFTLNTSTIILEFYYWISDSTDGALRLQGKGLELWTSSALLSEEEGQWMYQCASLGQFMPGIDQSVFFYAKRGPKRYRVIAVDNIEVKEGTCKYGLEDAMCDFERPNVHGYTINCTSCRTPIHVPTYRWYWGHGKTKSDNTGPSGDHTYSTASGHYMYAEASYGEEGNATALTFTTVSAGTTFKAVQFYYHMYGRHIGTLRVMLEYNGQKEVVWEETGNQGNQWKKACALLPENSHVTVSFVAIRGPGPYGDIAVDDIELITENCQHPIDCRDDFQKCGYSRSSQSENFMWNRNGDLYGVFFECNFEAGDCGYNSSSWEYVKSSSIRESGKIVHDPVFGEKGHYMYTAGRSSHSVMYSPWLPTETAINCQLSFMYRCNWSYGITYIYVNTLEKRKQPLRNIFVQTCESFVNWTTVTVAMSLREDSRLEIGSIGDHYEIALDEIIIYDCDQISAAAEGQIAVLMSPPFRHTGKAQYLTFDHQIPATDTIKTKFLNHYDGTETLLSSQSSITDGLELVCINLPKVTANSSISFKAIRGDSSMTDSNHTGIKNVEIKYGYCPDTLDVHNCTFEKEHVLCSHNITSSVIPTCDQRVYKWMRHSGATWSKETGPDFDHTFLMKEMNRNFSQGNMTGEGHYMYVDASVGSPGDTTTLSLKDFLIGKFCSLRFFYHIYGKSTPVLRVRETMRNIDMVLPSFDLKAWIPGCVELKSDCTVEESAKRSVSFVAERGDGPLGDIAIDDVSLSLQKCPESSINCTFEDGMCGYIAEHEWELNQDGGYLVTRGENRAHLIYPKLKGPGCLTLYYTSTMEDMFDLTFRLNLIIGDRSFQILMDGQTRMINVPINTTQPENLVIILSSDVASAVFYLHNVTFSSECPVLGCPESDFACKDNCIFRTDVCDGRTWHCSDGSDEADDQCPPSITCHFNQPYACNYTFRNAYLTNINITSGTKDGSVLLQSSLSFLESPKDVFLNESCLWYTYTQYGEGRHRLVTNTSNFLKSLYIFDGLKARGIPLTLKASLPRGNYSILFEFQSDSMNGSYAQIDNVEIVDGRCPNYSITCGQEEFFCQNIMWNGDVLDICLPNVARCNGHVDCTDGRDEMGCRNSTSAALPIVDVIDGCHPNPSYICLIYGFPHSIMPSIMGYTSVIEAGNQLNHFIETANSSSFLKPDTECYQGIITLACGSYTSDCVMGEHRALCRESCEVIARSCILETEDDAEVFLNLDYFCKFFPYQADDPTCRPVSTSELRDPTPTVPDDGSSLAIENIQLIDGNSEYSGRLEVLVNGTWGSVCGNSSNFNLSSAATVCFELGFSYTGEWKYNSHYGVGPRTLVSNITCPPGERDLDNCDVQFDSNCKDSYQKNMGLECVPADPSCNFRTSDCDYHGDKWYRAFDEDDIAYMTTNAQEGELSELVSPKFTSTSSNSVTFTYKVSKVNSGNYILSLDDGTNRTALWQLDGREHEGMFRDCVDLQGFSGVKVQLVFSVKTGQPLNTRKITTLGFFDIAYDLSSCPGVFPAVTCTFESITACPFVTTCKEEDSYRFQIRSGPSRSYLTGPKADYTTQNYTGHYMIADASFGEEGDSAEFKISASVQSAQYYLWYRYSMSGPNVGSLQVHITDKDKAASVLVDAHYGDQGKSWYPACSVIPSTNLSIYDIVFTATRGNGTQGDIAVDDIELNHKPCPYPVSCDFERPNYCGYNISQTAYHWQGDFLQQQKGTLVASENYMRTNQYNGSEGDVAEMSSPSFRLSEDTKCVSFAFIMSGDGFGSLSVYVVYNNDVIQRKRVFYAADNKESIWYKANFMLEYARPDYQTAAIIFSAMSGDRNDSFTGLDNIDISSKECIYGIQDEICDFNHPYLCQLQSNFTTSSPYQWQIYHGASLTDGTGASWDAKYDSKGSYLTVDSSYGRPGDVSYAWFPPVHTSSTTKLFFDYLMHGRNEDFNNLTVLFATLSGVTMLDQLCCNKGNRWILKCLPLPTNVQGAVYFKATRKDGILGDISLDNVGLFEGNCPNYYMTSYLPLGTSILHSPYTVYTGAACLGFRYKTLLYQNKARGTTLNVVVSFEMTSGEHLEQLFMVFANTGDDWQSGQIQIPELNDAAGFWIEFSVDNERGYASVDNVILNPGECSLLTCAADQFACIEKCIPKELECDKVLDCANGRDEKVSCKQSISCDFETSYHCGYRNTSYDTANAGWEPLSNLNVTKENVTINIVDEKNTNGYFLLASLSDKFDIIAMKSPTENITEEKCLRFSFIGNAELIVEIGESEWSVIEKREPFIWHTAQISVPIGLVSVKFQIMAPWSASTLPISGIDNIELLDGLCSSNNINCSGGLIPCLDNSRCIHTSQICDKIKDCYDGSDEDVDTCPGSVTCQFEDSYQCGYRNRQPNATWDQRSGDFFKFPQYDHTYGNLTGKFMAAYNNADLFEYYNKITWAYGLDYPFRLEYFSAIFLSPKEHFTTESCVYFYYYLNGTAIRPNPLTAQLFVYVNGSSGIRLAWYDQVNRTVNGWLKGWVPVQPGNYSIVFEGKTATATTVWPGLVALDDVSVTSEPCPVYPDCGLDTFRCTKTRVCIPVDMQCDGSNDCVDGSDEENCISKPDYQVKLINGDGSYGSIAVFYQGLWRPVCMSRDSLMKGNSIIVQLVCKEVGYIGRFHGAFVNSWHQPVQYAMEVSCSPNDVDLSSCSMTLTKTNKSTSNCYYYQAALCSNDDCFSGERLCPPDTTTKNPSSKKCISHSYFCDGIPDCPGGTDEMNCANCTASEFECTNHDCVPDSQRCDGIPQCGDKSDEYGCVVVANNVSQIYHSQLSAYLPVCYNNMSDTLANMLCSLSGQGTFTLYESYIYGKGTVLTPHSNSSTSLVPGYTISVEPCNSVLINCASYECGTTILDDSRLQKILHGRDAVLGQLPWQIALYENGIYICGGSIIHPNWVISATHCILNFKSYFIQVGAVEVGSSISKGSQGVFYTASQIFIHPLYNIYNNFENDVALLYVNPPIVFNDYVRPICIASRGTVEEILKAGHDAECYISGWGNYHHYVNRETWLRDLQVVRVYLYDKDECDQIYPFEETPQNTTVCVDNQNFGSATCFGDSGGPLICRNKHGRFELLGTLSWGYHSCFKDGYPDIYQLSYPHADWIEQITGLDFSDLTMDND</sequence>
<feature type="domain" description="MAM" evidence="13">
    <location>
        <begin position="2433"/>
        <end position="2616"/>
    </location>
</feature>
<evidence type="ECO:0000256" key="6">
    <source>
        <dbReference type="ARBA" id="ARBA00023157"/>
    </source>
</evidence>
<dbReference type="SUPFAM" id="SSF63501">
    <property type="entry name" value="Frizzled cysteine-rich domain"/>
    <property type="match status" value="1"/>
</dbReference>
<dbReference type="InterPro" id="IPR002172">
    <property type="entry name" value="LDrepeatLR_classA_rpt"/>
</dbReference>
<evidence type="ECO:0008006" key="18">
    <source>
        <dbReference type="Google" id="ProtNLM"/>
    </source>
</evidence>
<dbReference type="SUPFAM" id="SSF56487">
    <property type="entry name" value="SRCR-like"/>
    <property type="match status" value="2"/>
</dbReference>
<feature type="disulfide bond" evidence="9">
    <location>
        <begin position="2817"/>
        <end position="2829"/>
    </location>
</feature>
<evidence type="ECO:0000256" key="7">
    <source>
        <dbReference type="ARBA" id="ARBA00023180"/>
    </source>
</evidence>
<dbReference type="SMART" id="SM00020">
    <property type="entry name" value="Tryp_SPc"/>
    <property type="match status" value="1"/>
</dbReference>
<feature type="domain" description="MAM" evidence="13">
    <location>
        <begin position="378"/>
        <end position="526"/>
    </location>
</feature>
<protein>
    <recommendedName>
        <fullName evidence="18">MAM and LDL-receptor class A domain-containing protein 2</fullName>
    </recommendedName>
</protein>
<dbReference type="Gene3D" id="3.10.250.10">
    <property type="entry name" value="SRCR-like domain"/>
    <property type="match status" value="2"/>
</dbReference>
<dbReference type="SMART" id="SM00192">
    <property type="entry name" value="LDLa"/>
    <property type="match status" value="7"/>
</dbReference>
<evidence type="ECO:0000256" key="1">
    <source>
        <dbReference type="ARBA" id="ARBA00004401"/>
    </source>
</evidence>
<dbReference type="EMBL" id="JBJQND010000001">
    <property type="protein sequence ID" value="KAL3890540.1"/>
    <property type="molecule type" value="Genomic_DNA"/>
</dbReference>
<feature type="domain" description="SRCR" evidence="15">
    <location>
        <begin position="1337"/>
        <end position="1438"/>
    </location>
</feature>
<dbReference type="InterPro" id="IPR043504">
    <property type="entry name" value="Peptidase_S1_PA_chymotrypsin"/>
</dbReference>
<dbReference type="GO" id="GO:0005886">
    <property type="term" value="C:plasma membrane"/>
    <property type="evidence" value="ECO:0007669"/>
    <property type="project" value="UniProtKB-SubCell"/>
</dbReference>
<evidence type="ECO:0000256" key="3">
    <source>
        <dbReference type="ARBA" id="ARBA00022801"/>
    </source>
</evidence>
<evidence type="ECO:0000259" key="15">
    <source>
        <dbReference type="PROSITE" id="PS50287"/>
    </source>
</evidence>
<keyword evidence="5" id="KW-0735">Signal-anchor</keyword>
<feature type="disulfide bond" evidence="10">
    <location>
        <begin position="2734"/>
        <end position="2744"/>
    </location>
</feature>
<dbReference type="InterPro" id="IPR036772">
    <property type="entry name" value="SRCR-like_dom_sf"/>
</dbReference>
<dbReference type="SUPFAM" id="SSF57424">
    <property type="entry name" value="LDL receptor-like module"/>
    <property type="match status" value="6"/>
</dbReference>
<dbReference type="InterPro" id="IPR020067">
    <property type="entry name" value="Frizzled_dom"/>
</dbReference>
<dbReference type="PROSITE" id="PS00135">
    <property type="entry name" value="TRYPSIN_SER"/>
    <property type="match status" value="1"/>
</dbReference>
<feature type="domain" description="SRCR" evidence="15">
    <location>
        <begin position="2663"/>
        <end position="2767"/>
    </location>
</feature>
<feature type="domain" description="MAM" evidence="13">
    <location>
        <begin position="175"/>
        <end position="343"/>
    </location>
</feature>
<dbReference type="CDD" id="cd06263">
    <property type="entry name" value="MAM"/>
    <property type="match status" value="4"/>
</dbReference>
<feature type="domain" description="MAM" evidence="13">
    <location>
        <begin position="641"/>
        <end position="824"/>
    </location>
</feature>
<dbReference type="InterPro" id="IPR023415">
    <property type="entry name" value="LDLR_class-A_CS"/>
</dbReference>
<evidence type="ECO:0000313" key="16">
    <source>
        <dbReference type="EMBL" id="KAL3890540.1"/>
    </source>
</evidence>
<organism evidence="16 17">
    <name type="scientific">Sinanodonta woodiana</name>
    <name type="common">Chinese pond mussel</name>
    <name type="synonym">Anodonta woodiana</name>
    <dbReference type="NCBI Taxonomy" id="1069815"/>
    <lineage>
        <taxon>Eukaryota</taxon>
        <taxon>Metazoa</taxon>
        <taxon>Spiralia</taxon>
        <taxon>Lophotrochozoa</taxon>
        <taxon>Mollusca</taxon>
        <taxon>Bivalvia</taxon>
        <taxon>Autobranchia</taxon>
        <taxon>Heteroconchia</taxon>
        <taxon>Palaeoheterodonta</taxon>
        <taxon>Unionida</taxon>
        <taxon>Unionoidea</taxon>
        <taxon>Unionidae</taxon>
        <taxon>Unioninae</taxon>
        <taxon>Sinanodonta</taxon>
    </lineage>
</organism>
<reference evidence="16 17" key="1">
    <citation type="submission" date="2024-11" db="EMBL/GenBank/DDBJ databases">
        <title>Chromosome-level genome assembly of the freshwater bivalve Anodonta woodiana.</title>
        <authorList>
            <person name="Chen X."/>
        </authorList>
    </citation>
    <scope>NUCLEOTIDE SEQUENCE [LARGE SCALE GENOMIC DNA]</scope>
    <source>
        <strain evidence="16">MN2024</strain>
        <tissue evidence="16">Gills</tissue>
    </source>
</reference>
<comment type="caution">
    <text evidence="10">Lacks conserved residue(s) required for the propagation of feature annotation.</text>
</comment>
<keyword evidence="3 11" id="KW-0378">Hydrolase</keyword>
<dbReference type="CDD" id="cd00112">
    <property type="entry name" value="LDLa"/>
    <property type="match status" value="7"/>
</dbReference>
<dbReference type="Gene3D" id="4.10.400.10">
    <property type="entry name" value="Low-density Lipoprotein Receptor"/>
    <property type="match status" value="7"/>
</dbReference>
<dbReference type="PROSITE" id="PS50240">
    <property type="entry name" value="TRYPSIN_DOM"/>
    <property type="match status" value="1"/>
</dbReference>
<dbReference type="Pfam" id="PF00089">
    <property type="entry name" value="Trypsin"/>
    <property type="match status" value="1"/>
</dbReference>
<dbReference type="Proteomes" id="UP001634394">
    <property type="component" value="Unassembled WGS sequence"/>
</dbReference>
<feature type="domain" description="MAM" evidence="13">
    <location>
        <begin position="12"/>
        <end position="170"/>
    </location>
</feature>
<dbReference type="PANTHER" id="PTHR23282">
    <property type="entry name" value="APICAL ENDOSOMAL GLYCOPROTEIN PRECURSOR"/>
    <property type="match status" value="1"/>
</dbReference>
<feature type="disulfide bond" evidence="9">
    <location>
        <begin position="2836"/>
        <end position="2851"/>
    </location>
</feature>
<dbReference type="SUPFAM" id="SSF49899">
    <property type="entry name" value="Concanavalin A-like lectins/glucanases"/>
    <property type="match status" value="10"/>
</dbReference>
<feature type="disulfide bond" evidence="9">
    <location>
        <begin position="960"/>
        <end position="978"/>
    </location>
</feature>
<dbReference type="CDD" id="cd00190">
    <property type="entry name" value="Tryp_SPc"/>
    <property type="match status" value="1"/>
</dbReference>
<dbReference type="InterPro" id="IPR018114">
    <property type="entry name" value="TRYPSIN_HIS"/>
</dbReference>
<keyword evidence="17" id="KW-1185">Reference proteome</keyword>
<evidence type="ECO:0000256" key="5">
    <source>
        <dbReference type="ARBA" id="ARBA00022968"/>
    </source>
</evidence>
<dbReference type="PROSITE" id="PS01209">
    <property type="entry name" value="LDLRA_1"/>
    <property type="match status" value="3"/>
</dbReference>
<dbReference type="PROSITE" id="PS50060">
    <property type="entry name" value="MAM_2"/>
    <property type="match status" value="9"/>
</dbReference>
<feature type="domain" description="MAM" evidence="13">
    <location>
        <begin position="1754"/>
        <end position="1911"/>
    </location>
</feature>
<dbReference type="InterPro" id="IPR051560">
    <property type="entry name" value="MAM_domain-containing"/>
</dbReference>
<keyword evidence="6 10" id="KW-1015">Disulfide bond</keyword>
<keyword evidence="7" id="KW-0325">Glycoprotein</keyword>
<keyword evidence="2 11" id="KW-0645">Protease</keyword>
<dbReference type="Pfam" id="PF00629">
    <property type="entry name" value="MAM"/>
    <property type="match status" value="9"/>
</dbReference>
<feature type="domain" description="MAM" evidence="13">
    <location>
        <begin position="1916"/>
        <end position="2078"/>
    </location>
</feature>
<feature type="domain" description="MAM" evidence="13">
    <location>
        <begin position="1587"/>
        <end position="1752"/>
    </location>
</feature>
<evidence type="ECO:0000256" key="10">
    <source>
        <dbReference type="PROSITE-ProRule" id="PRU00196"/>
    </source>
</evidence>
<dbReference type="Gene3D" id="1.10.2000.10">
    <property type="entry name" value="Frizzled cysteine-rich domain"/>
    <property type="match status" value="1"/>
</dbReference>
<evidence type="ECO:0000256" key="8">
    <source>
        <dbReference type="PROSITE-ProRule" id="PRU00090"/>
    </source>
</evidence>
<dbReference type="PROSITE" id="PS50287">
    <property type="entry name" value="SRCR_2"/>
    <property type="match status" value="2"/>
</dbReference>
<evidence type="ECO:0000259" key="14">
    <source>
        <dbReference type="PROSITE" id="PS50240"/>
    </source>
</evidence>
<dbReference type="InterPro" id="IPR001254">
    <property type="entry name" value="Trypsin_dom"/>
</dbReference>
<evidence type="ECO:0000256" key="4">
    <source>
        <dbReference type="ARBA" id="ARBA00022825"/>
    </source>
</evidence>
<feature type="domain" description="MAM" evidence="13">
    <location>
        <begin position="2235"/>
        <end position="2387"/>
    </location>
</feature>
<feature type="disulfide bond" evidence="10">
    <location>
        <begin position="1407"/>
        <end position="1417"/>
    </location>
</feature>
<proteinExistence type="predicted"/>
<feature type="disulfide bond" evidence="9">
    <location>
        <begin position="2640"/>
        <end position="2655"/>
    </location>
</feature>
<comment type="subcellular location">
    <subcellularLocation>
        <location evidence="1">Cell membrane</location>
        <topology evidence="1">Single-pass type II membrane protein</topology>
    </subcellularLocation>
</comment>
<dbReference type="Gene3D" id="2.40.10.10">
    <property type="entry name" value="Trypsin-like serine proteases"/>
    <property type="match status" value="1"/>
</dbReference>
<evidence type="ECO:0000259" key="12">
    <source>
        <dbReference type="PROSITE" id="PS50038"/>
    </source>
</evidence>
<evidence type="ECO:0000256" key="2">
    <source>
        <dbReference type="ARBA" id="ARBA00022670"/>
    </source>
</evidence>
<dbReference type="GO" id="GO:0006508">
    <property type="term" value="P:proteolysis"/>
    <property type="evidence" value="ECO:0007669"/>
    <property type="project" value="UniProtKB-KW"/>
</dbReference>
<evidence type="ECO:0000256" key="11">
    <source>
        <dbReference type="RuleBase" id="RU363034"/>
    </source>
</evidence>
<evidence type="ECO:0000256" key="9">
    <source>
        <dbReference type="PROSITE-ProRule" id="PRU00124"/>
    </source>
</evidence>
<accession>A0ABD3XWG4</accession>
<keyword evidence="4 11" id="KW-0720">Serine protease</keyword>
<dbReference type="GO" id="GO:0008236">
    <property type="term" value="F:serine-type peptidase activity"/>
    <property type="evidence" value="ECO:0007669"/>
    <property type="project" value="UniProtKB-KW"/>
</dbReference>
<keyword evidence="5" id="KW-0812">Transmembrane</keyword>
<dbReference type="PROSITE" id="PS50038">
    <property type="entry name" value="FZ"/>
    <property type="match status" value="1"/>
</dbReference>
<gene>
    <name evidence="16" type="ORF">ACJMK2_002822</name>
</gene>
<dbReference type="Pfam" id="PF00057">
    <property type="entry name" value="Ldl_recept_a"/>
    <property type="match status" value="2"/>
</dbReference>
<dbReference type="SMART" id="SM00202">
    <property type="entry name" value="SR"/>
    <property type="match status" value="2"/>
</dbReference>
<feature type="non-terminal residue" evidence="16">
    <location>
        <position position="1"/>
    </location>
</feature>
<feature type="disulfide bond" evidence="9">
    <location>
        <begin position="1159"/>
        <end position="1174"/>
    </location>
</feature>
<dbReference type="Gene3D" id="2.60.120.200">
    <property type="match status" value="11"/>
</dbReference>
<evidence type="ECO:0000313" key="17">
    <source>
        <dbReference type="Proteomes" id="UP001634394"/>
    </source>
</evidence>
<feature type="disulfide bond" evidence="9">
    <location>
        <begin position="2799"/>
        <end position="2814"/>
    </location>
</feature>
<dbReference type="Pfam" id="PF00530">
    <property type="entry name" value="SRCR"/>
    <property type="match status" value="1"/>
</dbReference>
<feature type="domain" description="FZ" evidence="12">
    <location>
        <begin position="1191"/>
        <end position="1313"/>
    </location>
</feature>
<feature type="disulfide bond" evidence="8">
    <location>
        <begin position="1269"/>
        <end position="1310"/>
    </location>
</feature>
<dbReference type="CDD" id="cd07066">
    <property type="entry name" value="CRD_FZ"/>
    <property type="match status" value="1"/>
</dbReference>
<dbReference type="InterPro" id="IPR036055">
    <property type="entry name" value="LDL_receptor-like_sf"/>
</dbReference>
<dbReference type="PROSITE" id="PS00134">
    <property type="entry name" value="TRYPSIN_HIS"/>
    <property type="match status" value="1"/>
</dbReference>
<comment type="caution">
    <text evidence="16">The sequence shown here is derived from an EMBL/GenBank/DDBJ whole genome shotgun (WGS) entry which is preliminary data.</text>
</comment>
<dbReference type="InterPro" id="IPR001190">
    <property type="entry name" value="SRCR"/>
</dbReference>
<feature type="disulfide bond" evidence="9">
    <location>
        <begin position="2824"/>
        <end position="2842"/>
    </location>
</feature>
<dbReference type="InterPro" id="IPR013320">
    <property type="entry name" value="ConA-like_dom_sf"/>
</dbReference>
<dbReference type="InterPro" id="IPR033116">
    <property type="entry name" value="TRYPSIN_SER"/>
</dbReference>
<dbReference type="PRINTS" id="PR00261">
    <property type="entry name" value="LDLRECEPTOR"/>
</dbReference>
<dbReference type="PROSITE" id="PS50068">
    <property type="entry name" value="LDLRA_2"/>
    <property type="match status" value="7"/>
</dbReference>
<dbReference type="SMART" id="SM00137">
    <property type="entry name" value="MAM"/>
    <property type="match status" value="6"/>
</dbReference>
<feature type="domain" description="Peptidase S1" evidence="14">
    <location>
        <begin position="2954"/>
        <end position="3198"/>
    </location>
</feature>
<evidence type="ECO:0000259" key="13">
    <source>
        <dbReference type="PROSITE" id="PS50060"/>
    </source>
</evidence>
<name>A0ABD3XWG4_SINWO</name>
<dbReference type="FunFam" id="2.40.10.10:FF:000068">
    <property type="entry name" value="transmembrane protease serine 2"/>
    <property type="match status" value="1"/>
</dbReference>
<dbReference type="SUPFAM" id="SSF50494">
    <property type="entry name" value="Trypsin-like serine proteases"/>
    <property type="match status" value="1"/>
</dbReference>
<dbReference type="InterPro" id="IPR009003">
    <property type="entry name" value="Peptidase_S1_PA"/>
</dbReference>
<dbReference type="InterPro" id="IPR036790">
    <property type="entry name" value="Frizzled_dom_sf"/>
</dbReference>